<accession>A0A6G8ARA8</accession>
<evidence type="ECO:0000256" key="4">
    <source>
        <dbReference type="ARBA" id="ARBA00022801"/>
    </source>
</evidence>
<dbReference type="NCBIfam" id="TIGR00608">
    <property type="entry name" value="radc"/>
    <property type="match status" value="1"/>
</dbReference>
<sequence length="226" mass="25765">MFVSLKDYDEELQPRERLRKYGPEVLNHQELLAIILRTGSRNKNVLELSEEILKSFDDLFDLKTASVEELMMIEGIGEVKAIEIQAVIEFGRRMSLYSREKKGNIHSSAALGEQLIKEMKDYQQEHLMVLYLNTKNEILKKKTIFIGSLSQSVAHPREIFKLAVKCSAARIIVVHNHPSGNPEPSKQDIAFTHRLIECGSLMGIEMLDHLVIGEKSYISMKENGVI</sequence>
<feature type="domain" description="MPN" evidence="8">
    <location>
        <begin position="103"/>
        <end position="226"/>
    </location>
</feature>
<dbReference type="PROSITE" id="PS01302">
    <property type="entry name" value="UPF0758"/>
    <property type="match status" value="1"/>
</dbReference>
<evidence type="ECO:0000313" key="10">
    <source>
        <dbReference type="Proteomes" id="UP000501747"/>
    </source>
</evidence>
<keyword evidence="3" id="KW-0479">Metal-binding</keyword>
<dbReference type="PANTHER" id="PTHR30471:SF3">
    <property type="entry name" value="UPF0758 PROTEIN YEES-RELATED"/>
    <property type="match status" value="1"/>
</dbReference>
<evidence type="ECO:0000259" key="8">
    <source>
        <dbReference type="PROSITE" id="PS50249"/>
    </source>
</evidence>
<keyword evidence="6" id="KW-0482">Metalloprotease</keyword>
<dbReference type="CDD" id="cd08071">
    <property type="entry name" value="MPN_DUF2466"/>
    <property type="match status" value="1"/>
</dbReference>
<keyword evidence="4" id="KW-0378">Hydrolase</keyword>
<protein>
    <submittedName>
        <fullName evidence="9">JAB domain-containing protein</fullName>
    </submittedName>
</protein>
<evidence type="ECO:0000256" key="6">
    <source>
        <dbReference type="ARBA" id="ARBA00023049"/>
    </source>
</evidence>
<keyword evidence="10" id="KW-1185">Reference proteome</keyword>
<dbReference type="GO" id="GO:0008237">
    <property type="term" value="F:metallopeptidase activity"/>
    <property type="evidence" value="ECO:0007669"/>
    <property type="project" value="UniProtKB-KW"/>
</dbReference>
<evidence type="ECO:0000256" key="1">
    <source>
        <dbReference type="ARBA" id="ARBA00010243"/>
    </source>
</evidence>
<evidence type="ECO:0000256" key="3">
    <source>
        <dbReference type="ARBA" id="ARBA00022723"/>
    </source>
</evidence>
<evidence type="ECO:0000256" key="5">
    <source>
        <dbReference type="ARBA" id="ARBA00022833"/>
    </source>
</evidence>
<name>A0A6G8ARA8_9ENTE</name>
<dbReference type="GO" id="GO:0046872">
    <property type="term" value="F:metal ion binding"/>
    <property type="evidence" value="ECO:0007669"/>
    <property type="project" value="UniProtKB-KW"/>
</dbReference>
<dbReference type="KEGG" id="vhy:G7082_02400"/>
<gene>
    <name evidence="9" type="ORF">G7082_02400</name>
</gene>
<keyword evidence="2" id="KW-0645">Protease</keyword>
<dbReference type="InterPro" id="IPR010994">
    <property type="entry name" value="RuvA_2-like"/>
</dbReference>
<dbReference type="InterPro" id="IPR046778">
    <property type="entry name" value="UPF0758_N"/>
</dbReference>
<dbReference type="InterPro" id="IPR020891">
    <property type="entry name" value="UPF0758_CS"/>
</dbReference>
<keyword evidence="5" id="KW-0862">Zinc</keyword>
<dbReference type="PROSITE" id="PS50249">
    <property type="entry name" value="MPN"/>
    <property type="match status" value="1"/>
</dbReference>
<dbReference type="PANTHER" id="PTHR30471">
    <property type="entry name" value="DNA REPAIR PROTEIN RADC"/>
    <property type="match status" value="1"/>
</dbReference>
<reference evidence="9 10" key="1">
    <citation type="submission" date="2020-03" db="EMBL/GenBank/DDBJ databases">
        <title>Vagococcus sp. nov., isolated from beetles.</title>
        <authorList>
            <person name="Hyun D.-W."/>
            <person name="Bae J.-W."/>
        </authorList>
    </citation>
    <scope>NUCLEOTIDE SEQUENCE [LARGE SCALE GENOMIC DNA]</scope>
    <source>
        <strain evidence="9 10">HDW17B</strain>
    </source>
</reference>
<proteinExistence type="inferred from homology"/>
<dbReference type="InterPro" id="IPR037518">
    <property type="entry name" value="MPN"/>
</dbReference>
<dbReference type="SUPFAM" id="SSF102712">
    <property type="entry name" value="JAB1/MPN domain"/>
    <property type="match status" value="1"/>
</dbReference>
<dbReference type="AlphaFoldDB" id="A0A6G8ARA8"/>
<organism evidence="9 10">
    <name type="scientific">Vagococcus hydrophili</name>
    <dbReference type="NCBI Taxonomy" id="2714947"/>
    <lineage>
        <taxon>Bacteria</taxon>
        <taxon>Bacillati</taxon>
        <taxon>Bacillota</taxon>
        <taxon>Bacilli</taxon>
        <taxon>Lactobacillales</taxon>
        <taxon>Enterococcaceae</taxon>
        <taxon>Vagococcus</taxon>
    </lineage>
</organism>
<comment type="similarity">
    <text evidence="1 7">Belongs to the UPF0758 family.</text>
</comment>
<dbReference type="Gene3D" id="1.10.150.20">
    <property type="entry name" value="5' to 3' exonuclease, C-terminal subdomain"/>
    <property type="match status" value="1"/>
</dbReference>
<dbReference type="Gene3D" id="3.40.140.10">
    <property type="entry name" value="Cytidine Deaminase, domain 2"/>
    <property type="match status" value="1"/>
</dbReference>
<dbReference type="SUPFAM" id="SSF47781">
    <property type="entry name" value="RuvA domain 2-like"/>
    <property type="match status" value="1"/>
</dbReference>
<dbReference type="Pfam" id="PF04002">
    <property type="entry name" value="RadC"/>
    <property type="match status" value="1"/>
</dbReference>
<evidence type="ECO:0000313" key="9">
    <source>
        <dbReference type="EMBL" id="QIL47463.1"/>
    </source>
</evidence>
<dbReference type="GO" id="GO:0006508">
    <property type="term" value="P:proteolysis"/>
    <property type="evidence" value="ECO:0007669"/>
    <property type="project" value="UniProtKB-KW"/>
</dbReference>
<dbReference type="Pfam" id="PF20582">
    <property type="entry name" value="UPF0758_N"/>
    <property type="match status" value="1"/>
</dbReference>
<dbReference type="RefSeq" id="WP_166033572.1">
    <property type="nucleotide sequence ID" value="NZ_CP049887.1"/>
</dbReference>
<evidence type="ECO:0000256" key="7">
    <source>
        <dbReference type="RuleBase" id="RU003797"/>
    </source>
</evidence>
<dbReference type="NCBIfam" id="NF000642">
    <property type="entry name" value="PRK00024.1"/>
    <property type="match status" value="1"/>
</dbReference>
<dbReference type="InterPro" id="IPR025657">
    <property type="entry name" value="RadC_JAB"/>
</dbReference>
<evidence type="ECO:0000256" key="2">
    <source>
        <dbReference type="ARBA" id="ARBA00022670"/>
    </source>
</evidence>
<dbReference type="InterPro" id="IPR001405">
    <property type="entry name" value="UPF0758"/>
</dbReference>
<dbReference type="EMBL" id="CP049887">
    <property type="protein sequence ID" value="QIL47463.1"/>
    <property type="molecule type" value="Genomic_DNA"/>
</dbReference>
<dbReference type="Proteomes" id="UP000501747">
    <property type="component" value="Chromosome"/>
</dbReference>